<feature type="transmembrane region" description="Helical" evidence="1">
    <location>
        <begin position="26"/>
        <end position="47"/>
    </location>
</feature>
<reference evidence="2 3" key="1">
    <citation type="submission" date="2017-10" db="EMBL/GenBank/DDBJ databases">
        <title>Massilia psychrophilum sp. nov., a novel purple-pigmented bacterium isolated from Tianshan glacier, Xinjiang Municipality, China.</title>
        <authorList>
            <person name="Wang H."/>
        </authorList>
    </citation>
    <scope>NUCLEOTIDE SEQUENCE [LARGE SCALE GENOMIC DNA]</scope>
    <source>
        <strain evidence="2 3">JCM 30813</strain>
    </source>
</reference>
<dbReference type="PANTHER" id="PTHR40106:SF1">
    <property type="entry name" value="INNER MEMBRANE PROTEIN RCLC"/>
    <property type="match status" value="1"/>
</dbReference>
<feature type="transmembrane region" description="Helical" evidence="1">
    <location>
        <begin position="72"/>
        <end position="99"/>
    </location>
</feature>
<comment type="caution">
    <text evidence="2">The sequence shown here is derived from an EMBL/GenBank/DDBJ whole genome shotgun (WGS) entry which is preliminary data.</text>
</comment>
<sequence>MSRDTNSSINTRAVLPRSQSAEVLSARLEAVGVKSIFIALAVIYFWFGGMKFTSYEAQGLVPLVSNSPVLGWLYGIFSVRTFSSLLGVLEISIGVLILARFLSPKLSALGAFLSAGLFVITLTLMASTPGVFEPSIGFPGLSVMPGQFLLKDFGLLAASVFAFGNSLKAIATGSAIRGDLNN</sequence>
<protein>
    <recommendedName>
        <fullName evidence="4">DUF417 domain-containing protein</fullName>
    </recommendedName>
</protein>
<feature type="transmembrane region" description="Helical" evidence="1">
    <location>
        <begin position="106"/>
        <end position="128"/>
    </location>
</feature>
<evidence type="ECO:0008006" key="4">
    <source>
        <dbReference type="Google" id="ProtNLM"/>
    </source>
</evidence>
<dbReference type="OrthoDB" id="1118972at2"/>
<dbReference type="EMBL" id="PDOB01000017">
    <property type="protein sequence ID" value="PIL39485.1"/>
    <property type="molecule type" value="Genomic_DNA"/>
</dbReference>
<dbReference type="Proteomes" id="UP000228593">
    <property type="component" value="Unassembled WGS sequence"/>
</dbReference>
<keyword evidence="1" id="KW-0812">Transmembrane</keyword>
<dbReference type="AlphaFoldDB" id="A0A2G8T0A5"/>
<keyword evidence="1" id="KW-1133">Transmembrane helix</keyword>
<evidence type="ECO:0000256" key="1">
    <source>
        <dbReference type="SAM" id="Phobius"/>
    </source>
</evidence>
<keyword evidence="3" id="KW-1185">Reference proteome</keyword>
<name>A0A2G8T0A5_9BURK</name>
<accession>A0A2G8T0A5</accession>
<dbReference type="GO" id="GO:1901530">
    <property type="term" value="P:response to hypochlorite"/>
    <property type="evidence" value="ECO:0007669"/>
    <property type="project" value="TreeGrafter"/>
</dbReference>
<keyword evidence="1" id="KW-0472">Membrane</keyword>
<proteinExistence type="predicted"/>
<dbReference type="InterPro" id="IPR007339">
    <property type="entry name" value="RclC-like"/>
</dbReference>
<evidence type="ECO:0000313" key="3">
    <source>
        <dbReference type="Proteomes" id="UP000228593"/>
    </source>
</evidence>
<gene>
    <name evidence="2" type="ORF">CR103_12045</name>
</gene>
<feature type="transmembrane region" description="Helical" evidence="1">
    <location>
        <begin position="148"/>
        <end position="167"/>
    </location>
</feature>
<dbReference type="GO" id="GO:0005886">
    <property type="term" value="C:plasma membrane"/>
    <property type="evidence" value="ECO:0007669"/>
    <property type="project" value="TreeGrafter"/>
</dbReference>
<evidence type="ECO:0000313" key="2">
    <source>
        <dbReference type="EMBL" id="PIL39485.1"/>
    </source>
</evidence>
<dbReference type="RefSeq" id="WP_099916240.1">
    <property type="nucleotide sequence ID" value="NZ_BMHS01000015.1"/>
</dbReference>
<organism evidence="2 3">
    <name type="scientific">Massilia psychrophila</name>
    <dbReference type="NCBI Taxonomy" id="1603353"/>
    <lineage>
        <taxon>Bacteria</taxon>
        <taxon>Pseudomonadati</taxon>
        <taxon>Pseudomonadota</taxon>
        <taxon>Betaproteobacteria</taxon>
        <taxon>Burkholderiales</taxon>
        <taxon>Oxalobacteraceae</taxon>
        <taxon>Telluria group</taxon>
        <taxon>Massilia</taxon>
    </lineage>
</organism>
<dbReference type="PANTHER" id="PTHR40106">
    <property type="entry name" value="INNER MEMBRANE PROTEIN RCLC"/>
    <property type="match status" value="1"/>
</dbReference>
<dbReference type="Pfam" id="PF04224">
    <property type="entry name" value="DUF417"/>
    <property type="match status" value="1"/>
</dbReference>